<dbReference type="Gene3D" id="3.40.50.720">
    <property type="entry name" value="NAD(P)-binding Rossmann-like Domain"/>
    <property type="match status" value="1"/>
</dbReference>
<accession>A0A4Q7ZM34</accession>
<dbReference type="EMBL" id="SHKY01000001">
    <property type="protein sequence ID" value="RZU51405.1"/>
    <property type="molecule type" value="Genomic_DNA"/>
</dbReference>
<dbReference type="InterPro" id="IPR051317">
    <property type="entry name" value="Gfo/Idh/MocA_oxidoreduct"/>
</dbReference>
<evidence type="ECO:0000313" key="5">
    <source>
        <dbReference type="EMBL" id="RZU51405.1"/>
    </source>
</evidence>
<evidence type="ECO:0000259" key="4">
    <source>
        <dbReference type="Pfam" id="PF02894"/>
    </source>
</evidence>
<dbReference type="OrthoDB" id="256869at2"/>
<evidence type="ECO:0000259" key="3">
    <source>
        <dbReference type="Pfam" id="PF01408"/>
    </source>
</evidence>
<keyword evidence="6" id="KW-1185">Reference proteome</keyword>
<keyword evidence="2" id="KW-0560">Oxidoreductase</keyword>
<organism evidence="5 6">
    <name type="scientific">Krasilnikovia cinnamomea</name>
    <dbReference type="NCBI Taxonomy" id="349313"/>
    <lineage>
        <taxon>Bacteria</taxon>
        <taxon>Bacillati</taxon>
        <taxon>Actinomycetota</taxon>
        <taxon>Actinomycetes</taxon>
        <taxon>Micromonosporales</taxon>
        <taxon>Micromonosporaceae</taxon>
        <taxon>Krasilnikovia</taxon>
    </lineage>
</organism>
<gene>
    <name evidence="5" type="ORF">EV385_3232</name>
</gene>
<dbReference type="InterPro" id="IPR000683">
    <property type="entry name" value="Gfo/Idh/MocA-like_OxRdtase_N"/>
</dbReference>
<name>A0A4Q7ZM34_9ACTN</name>
<dbReference type="RefSeq" id="WP_130510172.1">
    <property type="nucleotide sequence ID" value="NZ_SHKY01000001.1"/>
</dbReference>
<dbReference type="PANTHER" id="PTHR43708">
    <property type="entry name" value="CONSERVED EXPRESSED OXIDOREDUCTASE (EUROFUNG)"/>
    <property type="match status" value="1"/>
</dbReference>
<evidence type="ECO:0000256" key="2">
    <source>
        <dbReference type="ARBA" id="ARBA00023002"/>
    </source>
</evidence>
<evidence type="ECO:0000256" key="1">
    <source>
        <dbReference type="ARBA" id="ARBA00010928"/>
    </source>
</evidence>
<dbReference type="InterPro" id="IPR036291">
    <property type="entry name" value="NAD(P)-bd_dom_sf"/>
</dbReference>
<dbReference type="GO" id="GO:0016491">
    <property type="term" value="F:oxidoreductase activity"/>
    <property type="evidence" value="ECO:0007669"/>
    <property type="project" value="UniProtKB-KW"/>
</dbReference>
<dbReference type="SUPFAM" id="SSF55347">
    <property type="entry name" value="Glyceraldehyde-3-phosphate dehydrogenase-like, C-terminal domain"/>
    <property type="match status" value="1"/>
</dbReference>
<proteinExistence type="inferred from homology"/>
<feature type="domain" description="Gfo/Idh/MocA-like oxidoreductase C-terminal" evidence="4">
    <location>
        <begin position="139"/>
        <end position="351"/>
    </location>
</feature>
<dbReference type="Pfam" id="PF02894">
    <property type="entry name" value="GFO_IDH_MocA_C"/>
    <property type="match status" value="1"/>
</dbReference>
<dbReference type="Gene3D" id="3.30.360.10">
    <property type="entry name" value="Dihydrodipicolinate Reductase, domain 2"/>
    <property type="match status" value="1"/>
</dbReference>
<protein>
    <submittedName>
        <fullName evidence="5">Putative dehydrogenase</fullName>
    </submittedName>
</protein>
<dbReference type="InterPro" id="IPR004104">
    <property type="entry name" value="Gfo/Idh/MocA-like_OxRdtase_C"/>
</dbReference>
<feature type="domain" description="Gfo/Idh/MocA-like oxidoreductase N-terminal" evidence="3">
    <location>
        <begin position="6"/>
        <end position="125"/>
    </location>
</feature>
<dbReference type="Proteomes" id="UP000292564">
    <property type="component" value="Unassembled WGS sequence"/>
</dbReference>
<reference evidence="5 6" key="1">
    <citation type="submission" date="2019-02" db="EMBL/GenBank/DDBJ databases">
        <title>Sequencing the genomes of 1000 actinobacteria strains.</title>
        <authorList>
            <person name="Klenk H.-P."/>
        </authorList>
    </citation>
    <scope>NUCLEOTIDE SEQUENCE [LARGE SCALE GENOMIC DNA]</scope>
    <source>
        <strain evidence="5 6">DSM 45162</strain>
    </source>
</reference>
<sequence length="357" mass="38081">MSTPTLRVGLIGYGLAGATFHAPFISTTPGLRLSAVVTANPDRRGQVAHDHPDAEILADADALWARAADLDLVVVATPNRSHVPLARAALQAGLPVVVDKPLAATAADGQDLIDLAAARGLPLTVFQNRRWDSDYRTARRLVADGALGEILRLESRFERWRPTPGTGWREGDDPADAGGLLYDLGSHLIDQALHLLGPATEVYAELERRRPGARVDDDAFVALRHAGGARSHLWMSAVAADLGPRLRLLGDRAAFTIYGLDGQESALRAGRLPVGPDWGREDSERWGRLTTDGASRTVPSEPGAYQDFYAGVVAMLRDGAPPPVDPRDAVAALTVLEAARRSAAEQRVITLPAGASH</sequence>
<dbReference type="GO" id="GO:0000166">
    <property type="term" value="F:nucleotide binding"/>
    <property type="evidence" value="ECO:0007669"/>
    <property type="project" value="InterPro"/>
</dbReference>
<dbReference type="AlphaFoldDB" id="A0A4Q7ZM34"/>
<comment type="caution">
    <text evidence="5">The sequence shown here is derived from an EMBL/GenBank/DDBJ whole genome shotgun (WGS) entry which is preliminary data.</text>
</comment>
<dbReference type="SUPFAM" id="SSF51735">
    <property type="entry name" value="NAD(P)-binding Rossmann-fold domains"/>
    <property type="match status" value="1"/>
</dbReference>
<dbReference type="PANTHER" id="PTHR43708:SF5">
    <property type="entry name" value="CONSERVED EXPRESSED OXIDOREDUCTASE (EUROFUNG)-RELATED"/>
    <property type="match status" value="1"/>
</dbReference>
<comment type="similarity">
    <text evidence="1">Belongs to the Gfo/Idh/MocA family.</text>
</comment>
<evidence type="ECO:0000313" key="6">
    <source>
        <dbReference type="Proteomes" id="UP000292564"/>
    </source>
</evidence>
<dbReference type="Pfam" id="PF01408">
    <property type="entry name" value="GFO_IDH_MocA"/>
    <property type="match status" value="1"/>
</dbReference>